<feature type="region of interest" description="Disordered" evidence="1">
    <location>
        <begin position="709"/>
        <end position="740"/>
    </location>
</feature>
<evidence type="ECO:0000313" key="2">
    <source>
        <dbReference type="EMBL" id="RUS84193.1"/>
    </source>
</evidence>
<feature type="compositionally biased region" description="Polar residues" evidence="1">
    <location>
        <begin position="139"/>
        <end position="149"/>
    </location>
</feature>
<dbReference type="Proteomes" id="UP000271974">
    <property type="component" value="Unassembled WGS sequence"/>
</dbReference>
<feature type="compositionally biased region" description="Polar residues" evidence="1">
    <location>
        <begin position="418"/>
        <end position="438"/>
    </location>
</feature>
<feature type="compositionally biased region" description="Polar residues" evidence="1">
    <location>
        <begin position="824"/>
        <end position="834"/>
    </location>
</feature>
<evidence type="ECO:0000256" key="1">
    <source>
        <dbReference type="SAM" id="MobiDB-lite"/>
    </source>
</evidence>
<feature type="compositionally biased region" description="Polar residues" evidence="1">
    <location>
        <begin position="709"/>
        <end position="724"/>
    </location>
</feature>
<gene>
    <name evidence="2" type="ORF">EGW08_008033</name>
</gene>
<feature type="region of interest" description="Disordered" evidence="1">
    <location>
        <begin position="1218"/>
        <end position="1259"/>
    </location>
</feature>
<feature type="region of interest" description="Disordered" evidence="1">
    <location>
        <begin position="535"/>
        <end position="586"/>
    </location>
</feature>
<feature type="compositionally biased region" description="Low complexity" evidence="1">
    <location>
        <begin position="159"/>
        <end position="168"/>
    </location>
</feature>
<proteinExistence type="predicted"/>
<feature type="compositionally biased region" description="Low complexity" evidence="1">
    <location>
        <begin position="221"/>
        <end position="232"/>
    </location>
</feature>
<feature type="region of interest" description="Disordered" evidence="1">
    <location>
        <begin position="1019"/>
        <end position="1058"/>
    </location>
</feature>
<comment type="caution">
    <text evidence="2">The sequence shown here is derived from an EMBL/GenBank/DDBJ whole genome shotgun (WGS) entry which is preliminary data.</text>
</comment>
<evidence type="ECO:0000313" key="3">
    <source>
        <dbReference type="Proteomes" id="UP000271974"/>
    </source>
</evidence>
<feature type="region of interest" description="Disordered" evidence="1">
    <location>
        <begin position="1274"/>
        <end position="1315"/>
    </location>
</feature>
<accession>A0A433TRE8</accession>
<feature type="region of interest" description="Disordered" evidence="1">
    <location>
        <begin position="408"/>
        <end position="509"/>
    </location>
</feature>
<feature type="compositionally biased region" description="Polar residues" evidence="1">
    <location>
        <begin position="631"/>
        <end position="674"/>
    </location>
</feature>
<feature type="region of interest" description="Disordered" evidence="1">
    <location>
        <begin position="1327"/>
        <end position="1359"/>
    </location>
</feature>
<feature type="compositionally biased region" description="Polar residues" evidence="1">
    <location>
        <begin position="850"/>
        <end position="862"/>
    </location>
</feature>
<feature type="region of interest" description="Disordered" evidence="1">
    <location>
        <begin position="811"/>
        <end position="878"/>
    </location>
</feature>
<dbReference type="EMBL" id="RQTK01000214">
    <property type="protein sequence ID" value="RUS84193.1"/>
    <property type="molecule type" value="Genomic_DNA"/>
</dbReference>
<feature type="compositionally biased region" description="Polar residues" evidence="1">
    <location>
        <begin position="298"/>
        <end position="311"/>
    </location>
</feature>
<dbReference type="OrthoDB" id="6105126at2759"/>
<feature type="region of interest" description="Disordered" evidence="1">
    <location>
        <begin position="130"/>
        <end position="201"/>
    </location>
</feature>
<organism evidence="2 3">
    <name type="scientific">Elysia chlorotica</name>
    <name type="common">Eastern emerald elysia</name>
    <name type="synonym">Sea slug</name>
    <dbReference type="NCBI Taxonomy" id="188477"/>
    <lineage>
        <taxon>Eukaryota</taxon>
        <taxon>Metazoa</taxon>
        <taxon>Spiralia</taxon>
        <taxon>Lophotrochozoa</taxon>
        <taxon>Mollusca</taxon>
        <taxon>Gastropoda</taxon>
        <taxon>Heterobranchia</taxon>
        <taxon>Euthyneura</taxon>
        <taxon>Panpulmonata</taxon>
        <taxon>Sacoglossa</taxon>
        <taxon>Placobranchoidea</taxon>
        <taxon>Plakobranchidae</taxon>
        <taxon>Elysia</taxon>
    </lineage>
</organism>
<feature type="region of interest" description="Disordered" evidence="1">
    <location>
        <begin position="606"/>
        <end position="692"/>
    </location>
</feature>
<feature type="region of interest" description="Disordered" evidence="1">
    <location>
        <begin position="217"/>
        <end position="258"/>
    </location>
</feature>
<feature type="compositionally biased region" description="Polar residues" evidence="1">
    <location>
        <begin position="1218"/>
        <end position="1242"/>
    </location>
</feature>
<keyword evidence="3" id="KW-1185">Reference proteome</keyword>
<feature type="compositionally biased region" description="Polar residues" evidence="1">
    <location>
        <begin position="1274"/>
        <end position="1295"/>
    </location>
</feature>
<feature type="compositionally biased region" description="Low complexity" evidence="1">
    <location>
        <begin position="1296"/>
        <end position="1313"/>
    </location>
</feature>
<protein>
    <submittedName>
        <fullName evidence="2">Uncharacterized protein</fullName>
    </submittedName>
</protein>
<feature type="compositionally biased region" description="Polar residues" evidence="1">
    <location>
        <begin position="180"/>
        <end position="195"/>
    </location>
</feature>
<sequence>MNFSQMSADLGMYNNNYMPPPPAYGGHVANQYSQQQLVTHQQPMVQHQQYQQHSNTAIQHNQQAMMQTQQYSIGSYSALHGGALPSKQSMTHTRAPAHDQGYMSQSQANQIQGHNSHMEWMNSMNIPPIPPLSPINNPTSQCSQTSPHQSMVVVQRRTSNPSPMQQSSYPPPLSPMQRLTPLNSQTSPGPQQFSQMAPAPDARVTNHVRRLSASSEFAHPSLSTSSASQSQSVHYAPSKISSQVHSLRSHPNPHAPQIHQGIFNNLQYTAASKADHVALQSSPYATTGLNGNHHAARQGSSSHPQLPHSNVYSSTQNFSSINQMTQVVDRLDPHHGSRDVFPMSKAPERQKEKQLNSVSNVIPVSSTRLPANNETHRAKTVAVNNVHSRFGFDEELQSHFHSVVGGLNNRGPVERPSFNLTSPSEQVSRQSALHNARQSWGGIKPSGPPQNQTTVNRGVRGNRRATSSRARGRGSTRGRGTAMGQGTAAPLVTPAPLQPMQWYGPPAGQVPSYQSDIEAMQAAVNDNVSHIQAKHPEESMRVAQSDRALPKSNMNGPMRETVQSSVLASHTSSSTTATHSTPPISSSRAAALEAIRIKQEAVEIMAKNKPEKSPSQVSHKQGKEDTPKTLKASNAQAVSNMSSCHSRESGSQQISLASNTSHQTKIQSVQSSNLPREKGISKSSQNSVSVDKGNHDSLAFLLDSSSSVQKIKAQNSTPSGTNPAIDQREIKHPKPPGKPINVNVVKEVNNQRIAHSGSKLNPKAHLQTVGKNPIWHPLTTSKHQNMALENKRPMTAKERVISMWRDGQVVGRTPTLLKRPAKASTVSQQPQQSEEALRRPQDKPFPSNDIAPQQNGNDTGVSNVKKFRPSPREEADTVSSKPSMDLYYIMFHGHKLICLKSAREKMLLLCQFQFECFPDKGMGSVNNCIDRSLRIKKKPLQHKSLSEIISYLQKNEYKIDTEVLTINLEDARRVYHHMYSIRNCVSASCVVELLDQRVNLCEDIPGSRKRTFQREILGRIKTESDPTDEQDPASQAHSAGQDKNGAINGSKKTGIAGDEDARSDCTVAYGADKANDDDDDDLVILRVEENPNLICYNGEGPKVGMLCNSLMGSVRSYVHNNEHYLVIEDLCRIFGSSDFNSLLDNQNITVYSCCSEIGAFLNQISDKFAAVSSFHECLVKEKDIGVQWANDQSDLENSTDVLSNRPCLKQEIVDEQTSCRAAKQPKTSTGSATSLKCGNSSESDLDSSEPRLQIDMDVSPKVTKGNVLITSSTSTKTVNQLSSGKGKAVNSSLIAEQSGSEHPVSSSPQSHSSADTMASTLVLDVTGSNTNENTSREEAVLKSSSKGKGAGKKQEKTYEVKRTTDDIDIFSSANSDPMGPSSVNFDKTKSYLVQANTQLCHRNRALIGIVMKLRNELTAVRGDLTAVKNELAVTKTAKDKAEKVSKHLEDALATMTSSFPFGNSSAPIVIDEDEVTT</sequence>
<feature type="compositionally biased region" description="Low complexity" evidence="1">
    <location>
        <begin position="564"/>
        <end position="586"/>
    </location>
</feature>
<reference evidence="2 3" key="1">
    <citation type="submission" date="2019-01" db="EMBL/GenBank/DDBJ databases">
        <title>A draft genome assembly of the solar-powered sea slug Elysia chlorotica.</title>
        <authorList>
            <person name="Cai H."/>
            <person name="Li Q."/>
            <person name="Fang X."/>
            <person name="Li J."/>
            <person name="Curtis N.E."/>
            <person name="Altenburger A."/>
            <person name="Shibata T."/>
            <person name="Feng M."/>
            <person name="Maeda T."/>
            <person name="Schwartz J.A."/>
            <person name="Shigenobu S."/>
            <person name="Lundholm N."/>
            <person name="Nishiyama T."/>
            <person name="Yang H."/>
            <person name="Hasebe M."/>
            <person name="Li S."/>
            <person name="Pierce S.K."/>
            <person name="Wang J."/>
        </authorList>
    </citation>
    <scope>NUCLEOTIDE SEQUENCE [LARGE SCALE GENOMIC DNA]</scope>
    <source>
        <strain evidence="2">EC2010</strain>
        <tissue evidence="2">Whole organism of an adult</tissue>
    </source>
</reference>
<feature type="region of interest" description="Disordered" evidence="1">
    <location>
        <begin position="283"/>
        <end position="311"/>
    </location>
</feature>
<name>A0A433TRE8_ELYCH</name>